<feature type="compositionally biased region" description="Polar residues" evidence="1">
    <location>
        <begin position="102"/>
        <end position="112"/>
    </location>
</feature>
<organism evidence="3 4">
    <name type="scientific">Aplosporella prunicola CBS 121167</name>
    <dbReference type="NCBI Taxonomy" id="1176127"/>
    <lineage>
        <taxon>Eukaryota</taxon>
        <taxon>Fungi</taxon>
        <taxon>Dikarya</taxon>
        <taxon>Ascomycota</taxon>
        <taxon>Pezizomycotina</taxon>
        <taxon>Dothideomycetes</taxon>
        <taxon>Dothideomycetes incertae sedis</taxon>
        <taxon>Botryosphaeriales</taxon>
        <taxon>Aplosporellaceae</taxon>
        <taxon>Aplosporella</taxon>
    </lineage>
</organism>
<evidence type="ECO:0000313" key="4">
    <source>
        <dbReference type="Proteomes" id="UP000799438"/>
    </source>
</evidence>
<dbReference type="RefSeq" id="XP_033390883.1">
    <property type="nucleotide sequence ID" value="XM_033546842.1"/>
</dbReference>
<reference evidence="3" key="1">
    <citation type="journal article" date="2020" name="Stud. Mycol.">
        <title>101 Dothideomycetes genomes: a test case for predicting lifestyles and emergence of pathogens.</title>
        <authorList>
            <person name="Haridas S."/>
            <person name="Albert R."/>
            <person name="Binder M."/>
            <person name="Bloem J."/>
            <person name="Labutti K."/>
            <person name="Salamov A."/>
            <person name="Andreopoulos B."/>
            <person name="Baker S."/>
            <person name="Barry K."/>
            <person name="Bills G."/>
            <person name="Bluhm B."/>
            <person name="Cannon C."/>
            <person name="Castanera R."/>
            <person name="Culley D."/>
            <person name="Daum C."/>
            <person name="Ezra D."/>
            <person name="Gonzalez J."/>
            <person name="Henrissat B."/>
            <person name="Kuo A."/>
            <person name="Liang C."/>
            <person name="Lipzen A."/>
            <person name="Lutzoni F."/>
            <person name="Magnuson J."/>
            <person name="Mondo S."/>
            <person name="Nolan M."/>
            <person name="Ohm R."/>
            <person name="Pangilinan J."/>
            <person name="Park H.-J."/>
            <person name="Ramirez L."/>
            <person name="Alfaro M."/>
            <person name="Sun H."/>
            <person name="Tritt A."/>
            <person name="Yoshinaga Y."/>
            <person name="Zwiers L.-H."/>
            <person name="Turgeon B."/>
            <person name="Goodwin S."/>
            <person name="Spatafora J."/>
            <person name="Crous P."/>
            <person name="Grigoriev I."/>
        </authorList>
    </citation>
    <scope>NUCLEOTIDE SEQUENCE</scope>
    <source>
        <strain evidence="3">CBS 121167</strain>
    </source>
</reference>
<gene>
    <name evidence="3" type="ORF">K452DRAFT_55912</name>
</gene>
<protein>
    <submittedName>
        <fullName evidence="3">Uncharacterized protein</fullName>
    </submittedName>
</protein>
<dbReference type="GeneID" id="54304349"/>
<keyword evidence="2" id="KW-1133">Transmembrane helix</keyword>
<feature type="compositionally biased region" description="Acidic residues" evidence="1">
    <location>
        <begin position="115"/>
        <end position="128"/>
    </location>
</feature>
<feature type="transmembrane region" description="Helical" evidence="2">
    <location>
        <begin position="32"/>
        <end position="55"/>
    </location>
</feature>
<proteinExistence type="predicted"/>
<sequence>MDFVCILFIIGALGLFSIIFFLAKSLRQYRTVFYIIAIILVLVIFIYLICIYLGYGLRDFLSFLDGREYGYIDGRALLEDLINGIFTLFYLLFSSYKETMGDSGNNPSSPIVISSDDESTTTDKEDENITASAPA</sequence>
<keyword evidence="4" id="KW-1185">Reference proteome</keyword>
<keyword evidence="2" id="KW-0812">Transmembrane</keyword>
<name>A0A6A6AW50_9PEZI</name>
<accession>A0A6A6AW50</accession>
<keyword evidence="2" id="KW-0472">Membrane</keyword>
<evidence type="ECO:0000256" key="2">
    <source>
        <dbReference type="SAM" id="Phobius"/>
    </source>
</evidence>
<feature type="region of interest" description="Disordered" evidence="1">
    <location>
        <begin position="100"/>
        <end position="135"/>
    </location>
</feature>
<dbReference type="AlphaFoldDB" id="A0A6A6AW50"/>
<feature type="transmembrane region" description="Helical" evidence="2">
    <location>
        <begin position="6"/>
        <end position="23"/>
    </location>
</feature>
<evidence type="ECO:0000313" key="3">
    <source>
        <dbReference type="EMBL" id="KAF2135164.1"/>
    </source>
</evidence>
<evidence type="ECO:0000256" key="1">
    <source>
        <dbReference type="SAM" id="MobiDB-lite"/>
    </source>
</evidence>
<dbReference type="Proteomes" id="UP000799438">
    <property type="component" value="Unassembled WGS sequence"/>
</dbReference>
<dbReference type="EMBL" id="ML995649">
    <property type="protein sequence ID" value="KAF2135164.1"/>
    <property type="molecule type" value="Genomic_DNA"/>
</dbReference>